<feature type="transmembrane region" description="Helical" evidence="7">
    <location>
        <begin position="91"/>
        <end position="109"/>
    </location>
</feature>
<organism evidence="8 9">
    <name type="scientific">Acromyrmex heyeri</name>
    <dbReference type="NCBI Taxonomy" id="230685"/>
    <lineage>
        <taxon>Eukaryota</taxon>
        <taxon>Metazoa</taxon>
        <taxon>Ecdysozoa</taxon>
        <taxon>Arthropoda</taxon>
        <taxon>Hexapoda</taxon>
        <taxon>Insecta</taxon>
        <taxon>Pterygota</taxon>
        <taxon>Neoptera</taxon>
        <taxon>Endopterygota</taxon>
        <taxon>Hymenoptera</taxon>
        <taxon>Apocrita</taxon>
        <taxon>Aculeata</taxon>
        <taxon>Formicoidea</taxon>
        <taxon>Formicidae</taxon>
        <taxon>Myrmicinae</taxon>
        <taxon>Acromyrmex</taxon>
    </lineage>
</organism>
<feature type="non-terminal residue" evidence="8">
    <location>
        <position position="116"/>
    </location>
</feature>
<comment type="caution">
    <text evidence="8">The sequence shown here is derived from an EMBL/GenBank/DDBJ whole genome shotgun (WGS) entry which is preliminary data.</text>
</comment>
<feature type="non-terminal residue" evidence="8">
    <location>
        <position position="1"/>
    </location>
</feature>
<evidence type="ECO:0000256" key="1">
    <source>
        <dbReference type="ARBA" id="ARBA00004141"/>
    </source>
</evidence>
<evidence type="ECO:0000256" key="4">
    <source>
        <dbReference type="ARBA" id="ARBA00022989"/>
    </source>
</evidence>
<keyword evidence="4 7" id="KW-1133">Transmembrane helix</keyword>
<keyword evidence="5 7" id="KW-0472">Membrane</keyword>
<keyword evidence="6" id="KW-0325">Glycoprotein</keyword>
<evidence type="ECO:0000256" key="2">
    <source>
        <dbReference type="ARBA" id="ARBA00009706"/>
    </source>
</evidence>
<dbReference type="Proteomes" id="UP000670152">
    <property type="component" value="Unassembled WGS sequence"/>
</dbReference>
<dbReference type="InterPro" id="IPR019395">
    <property type="entry name" value="Transmembrane_161A/B"/>
</dbReference>
<gene>
    <name evidence="8" type="primary">Tmem161b_0</name>
    <name evidence="8" type="ORF">G6Z77_0003698</name>
</gene>
<keyword evidence="3 7" id="KW-0812">Transmembrane</keyword>
<comment type="similarity">
    <text evidence="2">Belongs to the TMEM161 family.</text>
</comment>
<keyword evidence="9" id="KW-1185">Reference proteome</keyword>
<dbReference type="AlphaFoldDB" id="A0A836JR32"/>
<proteinExistence type="inferred from homology"/>
<evidence type="ECO:0000256" key="7">
    <source>
        <dbReference type="SAM" id="Phobius"/>
    </source>
</evidence>
<dbReference type="EMBL" id="JAANIB010008930">
    <property type="protein sequence ID" value="KAG5323209.1"/>
    <property type="molecule type" value="Genomic_DNA"/>
</dbReference>
<feature type="transmembrane region" description="Helical" evidence="7">
    <location>
        <begin position="7"/>
        <end position="27"/>
    </location>
</feature>
<reference evidence="8 9" key="1">
    <citation type="submission" date="2020-02" db="EMBL/GenBank/DDBJ databases">
        <title>Relaxed selection underlies rapid genomic changes in the transitions from sociality to social parasitism in ants.</title>
        <authorList>
            <person name="Bi X."/>
        </authorList>
    </citation>
    <scope>NUCLEOTIDE SEQUENCE [LARGE SCALE GENOMIC DNA]</scope>
    <source>
        <strain evidence="8">BGI-DK2014b</strain>
        <tissue evidence="8">Whole body</tissue>
    </source>
</reference>
<protein>
    <submittedName>
        <fullName evidence="8">T161B protein</fullName>
    </submittedName>
</protein>
<dbReference type="GO" id="GO:0016020">
    <property type="term" value="C:membrane"/>
    <property type="evidence" value="ECO:0007669"/>
    <property type="project" value="UniProtKB-SubCell"/>
</dbReference>
<name>A0A836JR32_9HYME</name>
<evidence type="ECO:0000313" key="9">
    <source>
        <dbReference type="Proteomes" id="UP000670152"/>
    </source>
</evidence>
<evidence type="ECO:0000313" key="8">
    <source>
        <dbReference type="EMBL" id="KAG5323209.1"/>
    </source>
</evidence>
<comment type="subcellular location">
    <subcellularLocation>
        <location evidence="1">Membrane</location>
        <topology evidence="1">Multi-pass membrane protein</topology>
    </subcellularLocation>
</comment>
<evidence type="ECO:0000256" key="3">
    <source>
        <dbReference type="ARBA" id="ARBA00022692"/>
    </source>
</evidence>
<evidence type="ECO:0000256" key="5">
    <source>
        <dbReference type="ARBA" id="ARBA00023136"/>
    </source>
</evidence>
<dbReference type="Pfam" id="PF10268">
    <property type="entry name" value="Tmemb_161AB"/>
    <property type="match status" value="1"/>
</dbReference>
<accession>A0A836JR32</accession>
<dbReference type="OrthoDB" id="784140at2759"/>
<sequence length="116" mass="13139">MKNIVKYIIYLRNIYIFFLIISGGFTWEGILKGTLEEECPADELPKSLSSIVNIDNIDKTVIQTAEEVQLALGSLKQIFTTDVYRGVLGLATWWSCFALLSTSAMGMFYQSYFSNM</sequence>
<evidence type="ECO:0000256" key="6">
    <source>
        <dbReference type="ARBA" id="ARBA00023180"/>
    </source>
</evidence>